<dbReference type="OrthoDB" id="10250120at2759"/>
<dbReference type="AlphaFoldDB" id="A0A9W8A6A1"/>
<dbReference type="InterPro" id="IPR005024">
    <property type="entry name" value="Snf7_fam"/>
</dbReference>
<dbReference type="GO" id="GO:0032511">
    <property type="term" value="P:late endosome to vacuole transport via multivesicular body sorting pathway"/>
    <property type="evidence" value="ECO:0007669"/>
    <property type="project" value="TreeGrafter"/>
</dbReference>
<dbReference type="Pfam" id="PF03357">
    <property type="entry name" value="Snf7"/>
    <property type="match status" value="1"/>
</dbReference>
<feature type="compositionally biased region" description="Low complexity" evidence="1">
    <location>
        <begin position="518"/>
        <end position="540"/>
    </location>
</feature>
<accession>A0A9W8A6A1</accession>
<comment type="caution">
    <text evidence="2">The sequence shown here is derived from an EMBL/GenBank/DDBJ whole genome shotgun (WGS) entry which is preliminary data.</text>
</comment>
<dbReference type="PANTHER" id="PTHR22761">
    <property type="entry name" value="CHARGED MULTIVESICULAR BODY PROTEIN"/>
    <property type="match status" value="1"/>
</dbReference>
<dbReference type="Pfam" id="PF25880">
    <property type="entry name" value="WHD_CHMP7_1st"/>
    <property type="match status" value="1"/>
</dbReference>
<dbReference type="EMBL" id="JANBPT010000424">
    <property type="protein sequence ID" value="KAJ1921268.1"/>
    <property type="molecule type" value="Genomic_DNA"/>
</dbReference>
<dbReference type="Proteomes" id="UP001150569">
    <property type="component" value="Unassembled WGS sequence"/>
</dbReference>
<feature type="compositionally biased region" description="Basic and acidic residues" evidence="1">
    <location>
        <begin position="480"/>
        <end position="501"/>
    </location>
</feature>
<evidence type="ECO:0000313" key="2">
    <source>
        <dbReference type="EMBL" id="KAJ1921268.1"/>
    </source>
</evidence>
<dbReference type="GO" id="GO:0009898">
    <property type="term" value="C:cytoplasmic side of plasma membrane"/>
    <property type="evidence" value="ECO:0007669"/>
    <property type="project" value="TreeGrafter"/>
</dbReference>
<gene>
    <name evidence="2" type="ORF">IWQ60_006815</name>
</gene>
<dbReference type="PANTHER" id="PTHR22761:SF96">
    <property type="entry name" value="BCDNA.GH08385"/>
    <property type="match status" value="1"/>
</dbReference>
<sequence>MTSTPQPTDVRDLRAYLQTLPEIQSADRRHSLYADLHQTRQTNLQAYQTNVYIWRRIILHAAEQGWLAADLVRSSGVPTETAGFPSAVAASRLTFTAVSLEHLMVYDGDAPLGLLAVVKELEHAGEVMSLPDFRATPAARWSSWLFDKLVSGPLMWGLQQLSIVEETDPLSQTWGTDGAAPVSKARSLPYVILSLIKRTGEAIVVQQRKECSYVVTDNLMVLSTFRRRFYCCLPDNQKHGGGQKQEILDAGAKAGEPLMAEADAGILLQYLERDLRAIVTQRDAKGLVTLIKFIDPEAEEATTISDVDLGIIHVLNFQATLGKQIAALEARLAEMDGLARTALQRKQKSQALAYLRIKKDVTESYLPARMTALENVSQIVANIQSASSDAEILRAYRTGAAALRGVLGRHDLQPDKVEKAFDEVQQAFDQYQEVDDAIQLGMQAVTDTAGPMDSVGDTEEDVQLERELAALVGQSELIPEPERLPESEKMDTPHEATEFGRRKTGKAAAIDRVESSDKSATTSKASLLAAAPAVPATKPPSSDKETARPNRVPSRGGEEENEKQILAVEKAERAPAE</sequence>
<dbReference type="GO" id="GO:0000815">
    <property type="term" value="C:ESCRT III complex"/>
    <property type="evidence" value="ECO:0007669"/>
    <property type="project" value="TreeGrafter"/>
</dbReference>
<dbReference type="GO" id="GO:0005771">
    <property type="term" value="C:multivesicular body"/>
    <property type="evidence" value="ECO:0007669"/>
    <property type="project" value="TreeGrafter"/>
</dbReference>
<keyword evidence="3" id="KW-1185">Reference proteome</keyword>
<organism evidence="2 3">
    <name type="scientific">Tieghemiomyces parasiticus</name>
    <dbReference type="NCBI Taxonomy" id="78921"/>
    <lineage>
        <taxon>Eukaryota</taxon>
        <taxon>Fungi</taxon>
        <taxon>Fungi incertae sedis</taxon>
        <taxon>Zoopagomycota</taxon>
        <taxon>Kickxellomycotina</taxon>
        <taxon>Dimargaritomycetes</taxon>
        <taxon>Dimargaritales</taxon>
        <taxon>Dimargaritaceae</taxon>
        <taxon>Tieghemiomyces</taxon>
    </lineage>
</organism>
<reference evidence="2" key="1">
    <citation type="submission" date="2022-07" db="EMBL/GenBank/DDBJ databases">
        <title>Phylogenomic reconstructions and comparative analyses of Kickxellomycotina fungi.</title>
        <authorList>
            <person name="Reynolds N.K."/>
            <person name="Stajich J.E."/>
            <person name="Barry K."/>
            <person name="Grigoriev I.V."/>
            <person name="Crous P."/>
            <person name="Smith M.E."/>
        </authorList>
    </citation>
    <scope>NUCLEOTIDE SEQUENCE</scope>
    <source>
        <strain evidence="2">RSA 861</strain>
    </source>
</reference>
<name>A0A9W8A6A1_9FUNG</name>
<evidence type="ECO:0000313" key="3">
    <source>
        <dbReference type="Proteomes" id="UP001150569"/>
    </source>
</evidence>
<evidence type="ECO:0000256" key="1">
    <source>
        <dbReference type="SAM" id="MobiDB-lite"/>
    </source>
</evidence>
<protein>
    <submittedName>
        <fullName evidence="2">Uncharacterized protein</fullName>
    </submittedName>
</protein>
<dbReference type="GO" id="GO:0006900">
    <property type="term" value="P:vesicle budding from membrane"/>
    <property type="evidence" value="ECO:0007669"/>
    <property type="project" value="TreeGrafter"/>
</dbReference>
<proteinExistence type="predicted"/>
<feature type="region of interest" description="Disordered" evidence="1">
    <location>
        <begin position="474"/>
        <end position="577"/>
    </location>
</feature>